<dbReference type="Gene3D" id="1.20.5.190">
    <property type="match status" value="1"/>
</dbReference>
<dbReference type="SUPFAM" id="SSF57997">
    <property type="entry name" value="Tropomyosin"/>
    <property type="match status" value="1"/>
</dbReference>
<keyword evidence="4" id="KW-1185">Reference proteome</keyword>
<gene>
    <name evidence="3" type="ORF">MAR_022202</name>
</gene>
<dbReference type="EMBL" id="CP111014">
    <property type="protein sequence ID" value="WAQ97829.1"/>
    <property type="molecule type" value="Genomic_DNA"/>
</dbReference>
<evidence type="ECO:0000256" key="2">
    <source>
        <dbReference type="SAM" id="Coils"/>
    </source>
</evidence>
<keyword evidence="2" id="KW-0175">Coiled coil</keyword>
<sequence>MKSKYFHFISATREFPHSDMISFYKITCYSDKLRDIIERAVKEYPRSLIVIDEMDKMPPGVIDTIKPYLDFYEEIGGVDYRKSTFFFLSNTAGTDIAERTIKYWSEGTPRENIRLKEMEKVIRLPALNEKENGLVQTGFYATESVVPDSKVQEIADELKYYPQDLYAFSSTGCKRILDKITLYGDVIQYEGDVNQCEGDVNQCEGDVNQCEGDVNQYKDEVNQYEGDVNQYEGDMNQYEGDVNQCEGDVNQCEGDVNQYKGDYDGDVNKYEGDVKQYEGDVNNYEGDVNQYEGDVNKYEGDVNQYKDKVNQYEGNMNQYEGDVNQYEGDVNQYKGDVNQYQVDVNQYKGDVNQYEGDVNQYDGDVNQYEGDMNQYEGDVNQDVNKKRRAPPVVGAK</sequence>
<dbReference type="Gene3D" id="3.40.50.300">
    <property type="entry name" value="P-loop containing nucleotide triphosphate hydrolases"/>
    <property type="match status" value="1"/>
</dbReference>
<dbReference type="PANTHER" id="PTHR10760">
    <property type="entry name" value="TORSIN"/>
    <property type="match status" value="1"/>
</dbReference>
<feature type="coiled-coil region" evidence="2">
    <location>
        <begin position="200"/>
        <end position="336"/>
    </location>
</feature>
<accession>A0ABY7DJF8</accession>
<organism evidence="3 4">
    <name type="scientific">Mya arenaria</name>
    <name type="common">Soft-shell clam</name>
    <dbReference type="NCBI Taxonomy" id="6604"/>
    <lineage>
        <taxon>Eukaryota</taxon>
        <taxon>Metazoa</taxon>
        <taxon>Spiralia</taxon>
        <taxon>Lophotrochozoa</taxon>
        <taxon>Mollusca</taxon>
        <taxon>Bivalvia</taxon>
        <taxon>Autobranchia</taxon>
        <taxon>Heteroconchia</taxon>
        <taxon>Euheterodonta</taxon>
        <taxon>Imparidentia</taxon>
        <taxon>Neoheterodontei</taxon>
        <taxon>Myida</taxon>
        <taxon>Myoidea</taxon>
        <taxon>Myidae</taxon>
        <taxon>Mya</taxon>
    </lineage>
</organism>
<dbReference type="InterPro" id="IPR027417">
    <property type="entry name" value="P-loop_NTPase"/>
</dbReference>
<comment type="similarity">
    <text evidence="1">Belongs to the ClpA/ClpB family. Torsin subfamily.</text>
</comment>
<dbReference type="PANTHER" id="PTHR10760:SF2">
    <property type="entry name" value="LD13476P-RELATED"/>
    <property type="match status" value="1"/>
</dbReference>
<reference evidence="3" key="1">
    <citation type="submission" date="2022-11" db="EMBL/GenBank/DDBJ databases">
        <title>Centuries of genome instability and evolution in soft-shell clam transmissible cancer (bioRxiv).</title>
        <authorList>
            <person name="Hart S.F.M."/>
            <person name="Yonemitsu M.A."/>
            <person name="Giersch R.M."/>
            <person name="Beal B.F."/>
            <person name="Arriagada G."/>
            <person name="Davis B.W."/>
            <person name="Ostrander E.A."/>
            <person name="Goff S.P."/>
            <person name="Metzger M.J."/>
        </authorList>
    </citation>
    <scope>NUCLEOTIDE SEQUENCE</scope>
    <source>
        <strain evidence="3">MELC-2E11</strain>
        <tissue evidence="3">Siphon/mantle</tissue>
    </source>
</reference>
<name>A0ABY7DJF8_MYAAR</name>
<dbReference type="Gene3D" id="1.20.5.340">
    <property type="match status" value="2"/>
</dbReference>
<dbReference type="InterPro" id="IPR010448">
    <property type="entry name" value="Torsin"/>
</dbReference>
<protein>
    <submittedName>
        <fullName evidence="3">TOR1B-like protein</fullName>
    </submittedName>
</protein>
<dbReference type="SUPFAM" id="SSF52540">
    <property type="entry name" value="P-loop containing nucleoside triphosphate hydrolases"/>
    <property type="match status" value="1"/>
</dbReference>
<feature type="non-terminal residue" evidence="3">
    <location>
        <position position="396"/>
    </location>
</feature>
<evidence type="ECO:0000313" key="3">
    <source>
        <dbReference type="EMBL" id="WAQ97829.1"/>
    </source>
</evidence>
<evidence type="ECO:0000256" key="1">
    <source>
        <dbReference type="ARBA" id="ARBA00006235"/>
    </source>
</evidence>
<evidence type="ECO:0000313" key="4">
    <source>
        <dbReference type="Proteomes" id="UP001164746"/>
    </source>
</evidence>
<proteinExistence type="inferred from homology"/>
<dbReference type="Proteomes" id="UP001164746">
    <property type="component" value="Chromosome 3"/>
</dbReference>